<organism evidence="2 3">
    <name type="scientific">Chromohalobacter israelensis (strain ATCC BAA-138 / DSM 3043 / CIP 106854 / NCIMB 13768 / 1H11)</name>
    <name type="common">Chromohalobacter salexigens</name>
    <dbReference type="NCBI Taxonomy" id="290398"/>
    <lineage>
        <taxon>Bacteria</taxon>
        <taxon>Pseudomonadati</taxon>
        <taxon>Pseudomonadota</taxon>
        <taxon>Gammaproteobacteria</taxon>
        <taxon>Oceanospirillales</taxon>
        <taxon>Halomonadaceae</taxon>
        <taxon>Chromohalobacter</taxon>
    </lineage>
</organism>
<evidence type="ECO:0000313" key="3">
    <source>
        <dbReference type="Proteomes" id="UP000000239"/>
    </source>
</evidence>
<proteinExistence type="predicted"/>
<gene>
    <name evidence="2" type="ordered locus">Csal_3049</name>
</gene>
<dbReference type="Proteomes" id="UP000000239">
    <property type="component" value="Chromosome"/>
</dbReference>
<dbReference type="AlphaFoldDB" id="Q1QT15"/>
<accession>Q1QT15</accession>
<dbReference type="KEGG" id="csa:Csal_3049"/>
<evidence type="ECO:0000256" key="1">
    <source>
        <dbReference type="SAM" id="MobiDB-lite"/>
    </source>
</evidence>
<sequence length="85" mass="9569">MTGTPIPGKRPHELPDRLVKEHLVFAKAPNEEGVFYRYRRDCQGKNACRDNPSPHPNHRAMSGDSRGAHFTETGATVKRDRSGRT</sequence>
<name>Q1QT15_CHRI1</name>
<protein>
    <submittedName>
        <fullName evidence="2">Uncharacterized protein</fullName>
    </submittedName>
</protein>
<dbReference type="HOGENOM" id="CLU_2506735_0_0_6"/>
<evidence type="ECO:0000313" key="2">
    <source>
        <dbReference type="EMBL" id="ABE60393.1"/>
    </source>
</evidence>
<reference evidence="2 3" key="1">
    <citation type="journal article" date="2011" name="Stand. Genomic Sci.">
        <title>Complete genome sequence of the halophilic and highly halotolerant Chromohalobacter salexigens type strain (1H11(T)).</title>
        <authorList>
            <person name="Copeland A."/>
            <person name="O'Connor K."/>
            <person name="Lucas S."/>
            <person name="Lapidus A."/>
            <person name="Berry K.W."/>
            <person name="Detter J.C."/>
            <person name="Del Rio T.G."/>
            <person name="Hammon N."/>
            <person name="Dalin E."/>
            <person name="Tice H."/>
            <person name="Pitluck S."/>
            <person name="Bruce D."/>
            <person name="Goodwin L."/>
            <person name="Han C."/>
            <person name="Tapia R."/>
            <person name="Saunders E."/>
            <person name="Schmutz J."/>
            <person name="Brettin T."/>
            <person name="Larimer F."/>
            <person name="Land M."/>
            <person name="Hauser L."/>
            <person name="Vargas C."/>
            <person name="Nieto J.J."/>
            <person name="Kyrpides N.C."/>
            <person name="Ivanova N."/>
            <person name="Goker M."/>
            <person name="Klenk H.P."/>
            <person name="Csonka L.N."/>
            <person name="Woyke T."/>
        </authorList>
    </citation>
    <scope>NUCLEOTIDE SEQUENCE [LARGE SCALE GENOMIC DNA]</scope>
    <source>
        <strain evidence="3">ATCC BAA-138 / DSM 3043 / CIP 106854 / NCIMB 13768 / 1H11</strain>
    </source>
</reference>
<feature type="region of interest" description="Disordered" evidence="1">
    <location>
        <begin position="45"/>
        <end position="85"/>
    </location>
</feature>
<dbReference type="EMBL" id="CP000285">
    <property type="protein sequence ID" value="ABE60393.1"/>
    <property type="molecule type" value="Genomic_DNA"/>
</dbReference>
<keyword evidence="3" id="KW-1185">Reference proteome</keyword>